<evidence type="ECO:0000256" key="1">
    <source>
        <dbReference type="ARBA" id="ARBA00001947"/>
    </source>
</evidence>
<evidence type="ECO:0000256" key="2">
    <source>
        <dbReference type="ARBA" id="ARBA00022670"/>
    </source>
</evidence>
<comment type="caution">
    <text evidence="9">The sequence shown here is derived from an EMBL/GenBank/DDBJ whole genome shotgun (WGS) entry which is preliminary data.</text>
</comment>
<keyword evidence="10" id="KW-1185">Reference proteome</keyword>
<dbReference type="InterPro" id="IPR018392">
    <property type="entry name" value="LysM"/>
</dbReference>
<dbReference type="PROSITE" id="PS51782">
    <property type="entry name" value="LYSM"/>
    <property type="match status" value="1"/>
</dbReference>
<name>A0A5C8PF45_9HYPH</name>
<keyword evidence="7" id="KW-0732">Signal</keyword>
<dbReference type="PANTHER" id="PTHR22726:SF1">
    <property type="entry name" value="METALLOENDOPEPTIDASE OMA1, MITOCHONDRIAL"/>
    <property type="match status" value="1"/>
</dbReference>
<sequence>MIVPNLEQRLRRVLSLLLAVLGLALVTACAPSNDTTATTTAPAAAREGQPVLADAQRAAALRRYGGPYTEGSVAGYVERVGQQLVAANGLGTGIWRFTVLSSPQVNAFATEQGDVFVTRGLLAVLQDEAELAAVMGHEMGHVLARHAAQRRAQEARIYQTVIEVARSTRDPQLALAFAEMELVQARAYSRDQEFEADRIAVQLLTKAGYDSTAAARSLQRLLDYNVLQARVLGLPPDVFDRQSRFATHPRTVDRVEAARIAAGGGNVSGRRDSDAYLDALNGMLYGDPPQEGFARGRRFLHPQLGFAFEAPMGYTLLNSPQSVQARGPDNAYMVFGCTARRPDGNMIDSMRRLFPSVPLSDARTLVINGFEAATGVTPRSSTSGDVDGRVVAINFPPGLCTFLLVSRAVGPAVRAEELFHAARTFRRLSASEVAQARPRRLVVVTVKPGDTPERLAARSPADDGYRLARFLMMNGLQPGDQLSPGQRVRIVVSE</sequence>
<keyword evidence="3" id="KW-0479">Metal-binding</keyword>
<dbReference type="PANTHER" id="PTHR22726">
    <property type="entry name" value="METALLOENDOPEPTIDASE OMA1"/>
    <property type="match status" value="1"/>
</dbReference>
<organism evidence="9 10">
    <name type="scientific">Vineibacter terrae</name>
    <dbReference type="NCBI Taxonomy" id="2586908"/>
    <lineage>
        <taxon>Bacteria</taxon>
        <taxon>Pseudomonadati</taxon>
        <taxon>Pseudomonadota</taxon>
        <taxon>Alphaproteobacteria</taxon>
        <taxon>Hyphomicrobiales</taxon>
        <taxon>Vineibacter</taxon>
    </lineage>
</organism>
<comment type="cofactor">
    <cofactor evidence="1">
        <name>Zn(2+)</name>
        <dbReference type="ChEBI" id="CHEBI:29105"/>
    </cofactor>
</comment>
<dbReference type="GO" id="GO:0051603">
    <property type="term" value="P:proteolysis involved in protein catabolic process"/>
    <property type="evidence" value="ECO:0007669"/>
    <property type="project" value="TreeGrafter"/>
</dbReference>
<dbReference type="Proteomes" id="UP000321638">
    <property type="component" value="Unassembled WGS sequence"/>
</dbReference>
<dbReference type="EMBL" id="VDUZ01000034">
    <property type="protein sequence ID" value="TXL72277.1"/>
    <property type="molecule type" value="Genomic_DNA"/>
</dbReference>
<dbReference type="GO" id="GO:0016020">
    <property type="term" value="C:membrane"/>
    <property type="evidence" value="ECO:0007669"/>
    <property type="project" value="TreeGrafter"/>
</dbReference>
<keyword evidence="4" id="KW-0378">Hydrolase</keyword>
<evidence type="ECO:0000313" key="9">
    <source>
        <dbReference type="EMBL" id="TXL72277.1"/>
    </source>
</evidence>
<evidence type="ECO:0000256" key="3">
    <source>
        <dbReference type="ARBA" id="ARBA00022723"/>
    </source>
</evidence>
<accession>A0A5C8PF45</accession>
<dbReference type="GO" id="GO:0046872">
    <property type="term" value="F:metal ion binding"/>
    <property type="evidence" value="ECO:0007669"/>
    <property type="project" value="UniProtKB-KW"/>
</dbReference>
<dbReference type="Pfam" id="PF01476">
    <property type="entry name" value="LysM"/>
    <property type="match status" value="1"/>
</dbReference>
<gene>
    <name evidence="9" type="ORF">FHP25_25940</name>
</gene>
<keyword evidence="5" id="KW-0862">Zinc</keyword>
<feature type="chain" id="PRO_5023056515" evidence="7">
    <location>
        <begin position="31"/>
        <end position="494"/>
    </location>
</feature>
<protein>
    <submittedName>
        <fullName evidence="9">LysM peptidoglycan-binding domain-containing protein</fullName>
    </submittedName>
</protein>
<dbReference type="InterPro" id="IPR051156">
    <property type="entry name" value="Mito/Outer_Membr_Metalloprot"/>
</dbReference>
<dbReference type="AlphaFoldDB" id="A0A5C8PF45"/>
<dbReference type="OrthoDB" id="9810445at2"/>
<feature type="signal peptide" evidence="7">
    <location>
        <begin position="1"/>
        <end position="30"/>
    </location>
</feature>
<dbReference type="CDD" id="cd07324">
    <property type="entry name" value="M48C_Oma1-like"/>
    <property type="match status" value="1"/>
</dbReference>
<evidence type="ECO:0000256" key="6">
    <source>
        <dbReference type="ARBA" id="ARBA00023049"/>
    </source>
</evidence>
<evidence type="ECO:0000256" key="4">
    <source>
        <dbReference type="ARBA" id="ARBA00022801"/>
    </source>
</evidence>
<proteinExistence type="predicted"/>
<keyword evidence="6" id="KW-0482">Metalloprotease</keyword>
<dbReference type="Gene3D" id="3.30.2010.10">
    <property type="entry name" value="Metalloproteases ('zincins'), catalytic domain"/>
    <property type="match status" value="1"/>
</dbReference>
<dbReference type="RefSeq" id="WP_147849898.1">
    <property type="nucleotide sequence ID" value="NZ_VDUZ01000034.1"/>
</dbReference>
<dbReference type="Pfam" id="PF01435">
    <property type="entry name" value="Peptidase_M48"/>
    <property type="match status" value="1"/>
</dbReference>
<evidence type="ECO:0000313" key="10">
    <source>
        <dbReference type="Proteomes" id="UP000321638"/>
    </source>
</evidence>
<dbReference type="CDD" id="cd00118">
    <property type="entry name" value="LysM"/>
    <property type="match status" value="1"/>
</dbReference>
<evidence type="ECO:0000256" key="7">
    <source>
        <dbReference type="SAM" id="SignalP"/>
    </source>
</evidence>
<reference evidence="9 10" key="1">
    <citation type="submission" date="2019-06" db="EMBL/GenBank/DDBJ databases">
        <title>New taxonomy in bacterial strain CC-CFT640, isolated from vineyard.</title>
        <authorList>
            <person name="Lin S.-Y."/>
            <person name="Tsai C.-F."/>
            <person name="Young C.-C."/>
        </authorList>
    </citation>
    <scope>NUCLEOTIDE SEQUENCE [LARGE SCALE GENOMIC DNA]</scope>
    <source>
        <strain evidence="9 10">CC-CFT640</strain>
    </source>
</reference>
<dbReference type="InterPro" id="IPR001915">
    <property type="entry name" value="Peptidase_M48"/>
</dbReference>
<dbReference type="GO" id="GO:0004222">
    <property type="term" value="F:metalloendopeptidase activity"/>
    <property type="evidence" value="ECO:0007669"/>
    <property type="project" value="InterPro"/>
</dbReference>
<keyword evidence="2" id="KW-0645">Protease</keyword>
<feature type="domain" description="LysM" evidence="8">
    <location>
        <begin position="442"/>
        <end position="490"/>
    </location>
</feature>
<evidence type="ECO:0000259" key="8">
    <source>
        <dbReference type="PROSITE" id="PS51782"/>
    </source>
</evidence>
<evidence type="ECO:0000256" key="5">
    <source>
        <dbReference type="ARBA" id="ARBA00022833"/>
    </source>
</evidence>